<organism evidence="2 3">
    <name type="scientific">Tilletiopsis washingtonensis</name>
    <dbReference type="NCBI Taxonomy" id="58919"/>
    <lineage>
        <taxon>Eukaryota</taxon>
        <taxon>Fungi</taxon>
        <taxon>Dikarya</taxon>
        <taxon>Basidiomycota</taxon>
        <taxon>Ustilaginomycotina</taxon>
        <taxon>Exobasidiomycetes</taxon>
        <taxon>Entylomatales</taxon>
        <taxon>Entylomatales incertae sedis</taxon>
        <taxon>Tilletiopsis</taxon>
    </lineage>
</organism>
<dbReference type="AlphaFoldDB" id="A0A316Z6Z7"/>
<dbReference type="EMBL" id="KZ819296">
    <property type="protein sequence ID" value="PWN97076.1"/>
    <property type="molecule type" value="Genomic_DNA"/>
</dbReference>
<sequence length="249" mass="26073">MSLIHPLTFELLPLPLTPSRPSCGELHASSIHELPLSRATLLHLLLASPLLAPELDEACAAGSSTSGGGSSSSVRASPLAQLLATEVELSSMLAAAYEDEAMLSALGARMLHLQGWHAPSSPPRAAWASAASDDDASDGDEYERELLAHEVLHCASGGETWVIHLRYAAALPHEEVLTVQRIELPAESDAAQDDDAARIPSRAPSVDALPQRGPASPAAAAPSRSNASSTDAATKPMKRIKVHDTRGAR</sequence>
<evidence type="ECO:0000256" key="1">
    <source>
        <dbReference type="SAM" id="MobiDB-lite"/>
    </source>
</evidence>
<dbReference type="GeneID" id="37272891"/>
<gene>
    <name evidence="2" type="ORF">FA09DRAFT_361374</name>
</gene>
<feature type="compositionally biased region" description="Low complexity" evidence="1">
    <location>
        <begin position="214"/>
        <end position="229"/>
    </location>
</feature>
<reference evidence="2 3" key="1">
    <citation type="journal article" date="2018" name="Mol. Biol. Evol.">
        <title>Broad Genomic Sampling Reveals a Smut Pathogenic Ancestry of the Fungal Clade Ustilaginomycotina.</title>
        <authorList>
            <person name="Kijpornyongpan T."/>
            <person name="Mondo S.J."/>
            <person name="Barry K."/>
            <person name="Sandor L."/>
            <person name="Lee J."/>
            <person name="Lipzen A."/>
            <person name="Pangilinan J."/>
            <person name="LaButti K."/>
            <person name="Hainaut M."/>
            <person name="Henrissat B."/>
            <person name="Grigoriev I.V."/>
            <person name="Spatafora J.W."/>
            <person name="Aime M.C."/>
        </authorList>
    </citation>
    <scope>NUCLEOTIDE SEQUENCE [LARGE SCALE GENOMIC DNA]</scope>
    <source>
        <strain evidence="2 3">MCA 4186</strain>
    </source>
</reference>
<dbReference type="RefSeq" id="XP_025597355.1">
    <property type="nucleotide sequence ID" value="XM_025745347.1"/>
</dbReference>
<feature type="region of interest" description="Disordered" evidence="1">
    <location>
        <begin position="187"/>
        <end position="249"/>
    </location>
</feature>
<proteinExistence type="predicted"/>
<evidence type="ECO:0000313" key="2">
    <source>
        <dbReference type="EMBL" id="PWN97076.1"/>
    </source>
</evidence>
<feature type="compositionally biased region" description="Acidic residues" evidence="1">
    <location>
        <begin position="132"/>
        <end position="141"/>
    </location>
</feature>
<protein>
    <submittedName>
        <fullName evidence="2">Uncharacterized protein</fullName>
    </submittedName>
</protein>
<accession>A0A316Z6Z7</accession>
<dbReference type="Proteomes" id="UP000245946">
    <property type="component" value="Unassembled WGS sequence"/>
</dbReference>
<name>A0A316Z6Z7_9BASI</name>
<evidence type="ECO:0000313" key="3">
    <source>
        <dbReference type="Proteomes" id="UP000245946"/>
    </source>
</evidence>
<keyword evidence="3" id="KW-1185">Reference proteome</keyword>
<feature type="region of interest" description="Disordered" evidence="1">
    <location>
        <begin position="122"/>
        <end position="141"/>
    </location>
</feature>